<dbReference type="OrthoDB" id="346673at2759"/>
<comment type="function">
    <text evidence="1">Component of the origin recognition complex (ORC) that binds origins of replication. DNA-binding is ATP-dependent. ORC is required to assemble the pre-replication complex necessary to initiate DNA replication.</text>
</comment>
<dbReference type="PANTHER" id="PTHR14052:SF0">
    <property type="entry name" value="ORIGIN RECOGNITION COMPLEX SUBUNIT 2"/>
    <property type="match status" value="1"/>
</dbReference>
<accession>T0QRE3</accession>
<dbReference type="Proteomes" id="UP000030762">
    <property type="component" value="Unassembled WGS sequence"/>
</dbReference>
<feature type="non-terminal residue" evidence="4">
    <location>
        <position position="1"/>
    </location>
</feature>
<dbReference type="InParanoid" id="T0QRE3"/>
<feature type="region of interest" description="Disordered" evidence="2">
    <location>
        <begin position="1"/>
        <end position="26"/>
    </location>
</feature>
<name>T0QRE3_SAPDV</name>
<dbReference type="RefSeq" id="XP_008609473.1">
    <property type="nucleotide sequence ID" value="XM_008611251.1"/>
</dbReference>
<dbReference type="Pfam" id="PF04084">
    <property type="entry name" value="RecA-like_ORC2"/>
    <property type="match status" value="1"/>
</dbReference>
<dbReference type="InterPro" id="IPR056772">
    <property type="entry name" value="RecA-like_ORC2"/>
</dbReference>
<keyword evidence="1" id="KW-0539">Nucleus</keyword>
<gene>
    <name evidence="4" type="ORF">SDRG_05532</name>
</gene>
<dbReference type="GO" id="GO:0005664">
    <property type="term" value="C:nuclear origin of replication recognition complex"/>
    <property type="evidence" value="ECO:0007669"/>
    <property type="project" value="UniProtKB-UniRule"/>
</dbReference>
<reference evidence="4 5" key="1">
    <citation type="submission" date="2012-04" db="EMBL/GenBank/DDBJ databases">
        <title>The Genome Sequence of Saprolegnia declina VS20.</title>
        <authorList>
            <consortium name="The Broad Institute Genome Sequencing Platform"/>
            <person name="Russ C."/>
            <person name="Nusbaum C."/>
            <person name="Tyler B."/>
            <person name="van West P."/>
            <person name="Dieguez-Uribeondo J."/>
            <person name="de Bruijn I."/>
            <person name="Tripathy S."/>
            <person name="Jiang R."/>
            <person name="Young S.K."/>
            <person name="Zeng Q."/>
            <person name="Gargeya S."/>
            <person name="Fitzgerald M."/>
            <person name="Haas B."/>
            <person name="Abouelleil A."/>
            <person name="Alvarado L."/>
            <person name="Arachchi H.M."/>
            <person name="Berlin A."/>
            <person name="Chapman S.B."/>
            <person name="Goldberg J."/>
            <person name="Griggs A."/>
            <person name="Gujja S."/>
            <person name="Hansen M."/>
            <person name="Howarth C."/>
            <person name="Imamovic A."/>
            <person name="Larimer J."/>
            <person name="McCowen C."/>
            <person name="Montmayeur A."/>
            <person name="Murphy C."/>
            <person name="Neiman D."/>
            <person name="Pearson M."/>
            <person name="Priest M."/>
            <person name="Roberts A."/>
            <person name="Saif S."/>
            <person name="Shea T."/>
            <person name="Sisk P."/>
            <person name="Sykes S."/>
            <person name="Wortman J."/>
            <person name="Nusbaum C."/>
            <person name="Birren B."/>
        </authorList>
    </citation>
    <scope>NUCLEOTIDE SEQUENCE [LARGE SCALE GENOMIC DNA]</scope>
    <source>
        <strain evidence="4 5">VS20</strain>
    </source>
</reference>
<comment type="subcellular location">
    <subcellularLocation>
        <location evidence="1">Nucleus</location>
    </subcellularLocation>
</comment>
<organism evidence="4 5">
    <name type="scientific">Saprolegnia diclina (strain VS20)</name>
    <dbReference type="NCBI Taxonomy" id="1156394"/>
    <lineage>
        <taxon>Eukaryota</taxon>
        <taxon>Sar</taxon>
        <taxon>Stramenopiles</taxon>
        <taxon>Oomycota</taxon>
        <taxon>Saprolegniomycetes</taxon>
        <taxon>Saprolegniales</taxon>
        <taxon>Saprolegniaceae</taxon>
        <taxon>Saprolegnia</taxon>
    </lineage>
</organism>
<dbReference type="AlphaFoldDB" id="T0QRE3"/>
<evidence type="ECO:0000256" key="1">
    <source>
        <dbReference type="RuleBase" id="RU368084"/>
    </source>
</evidence>
<dbReference type="GeneID" id="19946259"/>
<dbReference type="VEuPathDB" id="FungiDB:SDRG_05532"/>
<dbReference type="eggNOG" id="KOG2928">
    <property type="taxonomic scope" value="Eukaryota"/>
</dbReference>
<comment type="similarity">
    <text evidence="1">Belongs to the ORC2 family.</text>
</comment>
<evidence type="ECO:0000256" key="2">
    <source>
        <dbReference type="SAM" id="MobiDB-lite"/>
    </source>
</evidence>
<evidence type="ECO:0000313" key="4">
    <source>
        <dbReference type="EMBL" id="EQC37311.1"/>
    </source>
</evidence>
<evidence type="ECO:0000313" key="5">
    <source>
        <dbReference type="Proteomes" id="UP000030762"/>
    </source>
</evidence>
<comment type="subunit">
    <text evidence="1">Component of the origin recognition complex (ORC).</text>
</comment>
<keyword evidence="1" id="KW-0235">DNA replication</keyword>
<keyword evidence="5" id="KW-1185">Reference proteome</keyword>
<dbReference type="EMBL" id="JH767145">
    <property type="protein sequence ID" value="EQC37311.1"/>
    <property type="molecule type" value="Genomic_DNA"/>
</dbReference>
<feature type="domain" description="Origin recognition complex subunit 2 RecA-like" evidence="3">
    <location>
        <begin position="88"/>
        <end position="247"/>
    </location>
</feature>
<dbReference type="PANTHER" id="PTHR14052">
    <property type="entry name" value="ORIGIN RECOGNITION COMPLEX SUBUNIT 2"/>
    <property type="match status" value="1"/>
</dbReference>
<sequence length="371" mass="41438">MPPRSTKRVATKEAPRGLSDDDGALDDDDKCIIMGNQQAKDYFSSRKFRKRSKEDKKISGLQLLGAAEVHRELVKWDKTHDEDVSAAILAEYEAQHFPTWRNQLAAGFNLLFTGFGSKVQLLQAFGCLVGADEHVMHVHGYLPSVSMRFVVAFLFDKLFKKKISGGRSLEEQCVELARLLALHRSKQICIVVHSIDGSALRSSDTQKAWSLLAQCSQIHLVASVDHVNAASLWDESEAKRFGWLEHTVNTMAPYTSEVLVTGWSGAMGRDDKHAVSGIQYILESLTPSDLAMLRYLGTEQLKGQKLSYKQWETHCCKQLLATPAAMRNTRKVLEEHGLIQVLRGDSVVRIPFGDHVIQQVILDDAALDDIP</sequence>
<evidence type="ECO:0000259" key="3">
    <source>
        <dbReference type="Pfam" id="PF04084"/>
    </source>
</evidence>
<dbReference type="STRING" id="1156394.T0QRE3"/>
<feature type="compositionally biased region" description="Basic and acidic residues" evidence="2">
    <location>
        <begin position="10"/>
        <end position="19"/>
    </location>
</feature>
<dbReference type="GO" id="GO:0003688">
    <property type="term" value="F:DNA replication origin binding"/>
    <property type="evidence" value="ECO:0007669"/>
    <property type="project" value="UniProtKB-UniRule"/>
</dbReference>
<protein>
    <recommendedName>
        <fullName evidence="1">Origin recognition complex subunit 2</fullName>
    </recommendedName>
</protein>
<dbReference type="InterPro" id="IPR007220">
    <property type="entry name" value="ORC2"/>
</dbReference>
<proteinExistence type="inferred from homology"/>
<dbReference type="GO" id="GO:0006260">
    <property type="term" value="P:DNA replication"/>
    <property type="evidence" value="ECO:0007669"/>
    <property type="project" value="UniProtKB-UniRule"/>
</dbReference>
<dbReference type="OMA" id="WETHCCK"/>